<keyword evidence="2" id="KW-0472">Membrane</keyword>
<dbReference type="GO" id="GO:0006508">
    <property type="term" value="P:proteolysis"/>
    <property type="evidence" value="ECO:0007669"/>
    <property type="project" value="UniProtKB-KW"/>
</dbReference>
<keyword evidence="4" id="KW-0645">Protease</keyword>
<dbReference type="PANTHER" id="PTHR35797:SF1">
    <property type="entry name" value="PROTEASE"/>
    <property type="match status" value="1"/>
</dbReference>
<feature type="transmembrane region" description="Helical" evidence="2">
    <location>
        <begin position="88"/>
        <end position="109"/>
    </location>
</feature>
<accession>A0A4P6JVI0</accession>
<sequence>MRYPSQRSNPGLKLCRFAIIYMEEVAEMTHLSEMMLRNNPSRSQGGKPSSLIAYFVLAYAITWATLGLVALASQGLLPFPLPSGLRSLLMLIGSSGPLLAALLIVATTADKGGMRAFFRPWLTWRVGLRWYLVVLFEPALAILLAMAGAFLLNGTTFNLAHPAVVRQLDLPLGINPWLLIIPVFIVGGLIGGPLGEEPGWRGFALARLQNRFGPLTASLLLGLLWSMWHLPFFFIKGTSQSSTPFLLFVLGTVANSVLIAWVYNHTRGSVLLALLFHAALNMTALYLPISLWNDWRGVTIQCLVALSIVIISGPTRFARQASAEQTPPGSELSKESARTGRLSPHNS</sequence>
<evidence type="ECO:0000259" key="3">
    <source>
        <dbReference type="Pfam" id="PF02517"/>
    </source>
</evidence>
<dbReference type="Proteomes" id="UP000290365">
    <property type="component" value="Chromosome"/>
</dbReference>
<evidence type="ECO:0000313" key="5">
    <source>
        <dbReference type="Proteomes" id="UP000290365"/>
    </source>
</evidence>
<feature type="domain" description="CAAX prenyl protease 2/Lysostaphin resistance protein A-like" evidence="3">
    <location>
        <begin position="182"/>
        <end position="282"/>
    </location>
</feature>
<dbReference type="GO" id="GO:0008237">
    <property type="term" value="F:metallopeptidase activity"/>
    <property type="evidence" value="ECO:0007669"/>
    <property type="project" value="UniProtKB-KW"/>
</dbReference>
<dbReference type="InterPro" id="IPR003675">
    <property type="entry name" value="Rce1/LyrA-like_dom"/>
</dbReference>
<dbReference type="GO" id="GO:0080120">
    <property type="term" value="P:CAAX-box protein maturation"/>
    <property type="evidence" value="ECO:0007669"/>
    <property type="project" value="UniProtKB-ARBA"/>
</dbReference>
<feature type="transmembrane region" description="Helical" evidence="2">
    <location>
        <begin position="172"/>
        <end position="191"/>
    </location>
</feature>
<dbReference type="GO" id="GO:0004175">
    <property type="term" value="F:endopeptidase activity"/>
    <property type="evidence" value="ECO:0007669"/>
    <property type="project" value="UniProtKB-ARBA"/>
</dbReference>
<feature type="transmembrane region" description="Helical" evidence="2">
    <location>
        <begin position="51"/>
        <end position="76"/>
    </location>
</feature>
<dbReference type="AlphaFoldDB" id="A0A4P6JVI0"/>
<proteinExistence type="predicted"/>
<keyword evidence="4" id="KW-0482">Metalloprotease</keyword>
<evidence type="ECO:0000256" key="1">
    <source>
        <dbReference type="SAM" id="MobiDB-lite"/>
    </source>
</evidence>
<dbReference type="OrthoDB" id="9777755at2"/>
<dbReference type="KEGG" id="kbs:EPA93_28350"/>
<organism evidence="4 5">
    <name type="scientific">Ktedonosporobacter rubrisoli</name>
    <dbReference type="NCBI Taxonomy" id="2509675"/>
    <lineage>
        <taxon>Bacteria</taxon>
        <taxon>Bacillati</taxon>
        <taxon>Chloroflexota</taxon>
        <taxon>Ktedonobacteria</taxon>
        <taxon>Ktedonobacterales</taxon>
        <taxon>Ktedonosporobacteraceae</taxon>
        <taxon>Ktedonosporobacter</taxon>
    </lineage>
</organism>
<gene>
    <name evidence="4" type="ORF">EPA93_28350</name>
</gene>
<keyword evidence="2" id="KW-1133">Transmembrane helix</keyword>
<dbReference type="EMBL" id="CP035758">
    <property type="protein sequence ID" value="QBD79678.1"/>
    <property type="molecule type" value="Genomic_DNA"/>
</dbReference>
<feature type="region of interest" description="Disordered" evidence="1">
    <location>
        <begin position="321"/>
        <end position="347"/>
    </location>
</feature>
<feature type="transmembrane region" description="Helical" evidence="2">
    <location>
        <begin position="295"/>
        <end position="313"/>
    </location>
</feature>
<keyword evidence="2" id="KW-0812">Transmembrane</keyword>
<evidence type="ECO:0000313" key="4">
    <source>
        <dbReference type="EMBL" id="QBD79678.1"/>
    </source>
</evidence>
<name>A0A4P6JVI0_KTERU</name>
<reference evidence="4 5" key="1">
    <citation type="submission" date="2019-01" db="EMBL/GenBank/DDBJ databases">
        <title>Ktedonosporobacter rubrisoli SCAWS-G2.</title>
        <authorList>
            <person name="Huang Y."/>
            <person name="Yan B."/>
        </authorList>
    </citation>
    <scope>NUCLEOTIDE SEQUENCE [LARGE SCALE GENOMIC DNA]</scope>
    <source>
        <strain evidence="4 5">SCAWS-G2</strain>
    </source>
</reference>
<keyword evidence="5" id="KW-1185">Reference proteome</keyword>
<dbReference type="Pfam" id="PF02517">
    <property type="entry name" value="Rce1-like"/>
    <property type="match status" value="1"/>
</dbReference>
<feature type="transmembrane region" description="Helical" evidence="2">
    <location>
        <begin position="130"/>
        <end position="152"/>
    </location>
</feature>
<dbReference type="InterPro" id="IPR042150">
    <property type="entry name" value="MmRce1-like"/>
</dbReference>
<feature type="transmembrane region" description="Helical" evidence="2">
    <location>
        <begin position="212"/>
        <end position="233"/>
    </location>
</feature>
<evidence type="ECO:0000256" key="2">
    <source>
        <dbReference type="SAM" id="Phobius"/>
    </source>
</evidence>
<dbReference type="PANTHER" id="PTHR35797">
    <property type="entry name" value="PROTEASE-RELATED"/>
    <property type="match status" value="1"/>
</dbReference>
<keyword evidence="4" id="KW-0378">Hydrolase</keyword>
<feature type="transmembrane region" description="Helical" evidence="2">
    <location>
        <begin position="270"/>
        <end position="289"/>
    </location>
</feature>
<feature type="transmembrane region" description="Helical" evidence="2">
    <location>
        <begin position="245"/>
        <end position="263"/>
    </location>
</feature>
<protein>
    <submittedName>
        <fullName evidence="4">CPBP family intramembrane metalloprotease</fullName>
    </submittedName>
</protein>